<dbReference type="EMBL" id="FWXI01000008">
    <property type="protein sequence ID" value="SMC74804.1"/>
    <property type="molecule type" value="Genomic_DNA"/>
</dbReference>
<feature type="domain" description="ABC3 transporter permease C-terminal" evidence="11">
    <location>
        <begin position="285"/>
        <end position="397"/>
    </location>
</feature>
<evidence type="ECO:0000256" key="5">
    <source>
        <dbReference type="ARBA" id="ARBA00022475"/>
    </source>
</evidence>
<evidence type="ECO:0000256" key="10">
    <source>
        <dbReference type="SAM" id="Phobius"/>
    </source>
</evidence>
<comment type="function">
    <text evidence="9">Part of the ABC transporter complex hrt involved in hemin import. Responsible for the translocation of the substrate across the membrane.</text>
</comment>
<reference evidence="12 13" key="1">
    <citation type="submission" date="2017-04" db="EMBL/GenBank/DDBJ databases">
        <authorList>
            <person name="Afonso C.L."/>
            <person name="Miller P.J."/>
            <person name="Scott M.A."/>
            <person name="Spackman E."/>
            <person name="Goraichik I."/>
            <person name="Dimitrov K.M."/>
            <person name="Suarez D.L."/>
            <person name="Swayne D.E."/>
        </authorList>
    </citation>
    <scope>NUCLEOTIDE SEQUENCE [LARGE SCALE GENOMIC DNA]</scope>
    <source>
        <strain evidence="12 13">DSM 5090</strain>
    </source>
</reference>
<keyword evidence="13" id="KW-1185">Reference proteome</keyword>
<gene>
    <name evidence="12" type="ORF">SAMN04488500_10847</name>
</gene>
<feature type="transmembrane region" description="Helical" evidence="10">
    <location>
        <begin position="325"/>
        <end position="347"/>
    </location>
</feature>
<dbReference type="PANTHER" id="PTHR43738:SF2">
    <property type="entry name" value="ABC TRANSPORTER PERMEASE"/>
    <property type="match status" value="1"/>
</dbReference>
<evidence type="ECO:0000256" key="2">
    <source>
        <dbReference type="ARBA" id="ARBA00008697"/>
    </source>
</evidence>
<comment type="similarity">
    <text evidence="2">Belongs to the ABC-4 integral membrane protein family. HrtB subfamily.</text>
</comment>
<feature type="transmembrane region" description="Helical" evidence="10">
    <location>
        <begin position="20"/>
        <end position="41"/>
    </location>
</feature>
<dbReference type="AlphaFoldDB" id="A0A1W2BQ01"/>
<dbReference type="Pfam" id="PF02687">
    <property type="entry name" value="FtsX"/>
    <property type="match status" value="1"/>
</dbReference>
<accession>A0A1W2BQ01</accession>
<evidence type="ECO:0000256" key="3">
    <source>
        <dbReference type="ARBA" id="ARBA00011131"/>
    </source>
</evidence>
<organism evidence="12 13">
    <name type="scientific">Sporomusa malonica</name>
    <dbReference type="NCBI Taxonomy" id="112901"/>
    <lineage>
        <taxon>Bacteria</taxon>
        <taxon>Bacillati</taxon>
        <taxon>Bacillota</taxon>
        <taxon>Negativicutes</taxon>
        <taxon>Selenomonadales</taxon>
        <taxon>Sporomusaceae</taxon>
        <taxon>Sporomusa</taxon>
    </lineage>
</organism>
<evidence type="ECO:0000256" key="7">
    <source>
        <dbReference type="ARBA" id="ARBA00022989"/>
    </source>
</evidence>
<dbReference type="InterPro" id="IPR051125">
    <property type="entry name" value="ABC-4/HrtB_transporter"/>
</dbReference>
<evidence type="ECO:0000313" key="13">
    <source>
        <dbReference type="Proteomes" id="UP000192738"/>
    </source>
</evidence>
<feature type="transmembrane region" description="Helical" evidence="10">
    <location>
        <begin position="284"/>
        <end position="305"/>
    </location>
</feature>
<evidence type="ECO:0000313" key="12">
    <source>
        <dbReference type="EMBL" id="SMC74804.1"/>
    </source>
</evidence>
<evidence type="ECO:0000256" key="6">
    <source>
        <dbReference type="ARBA" id="ARBA00022692"/>
    </source>
</evidence>
<keyword evidence="7 10" id="KW-1133">Transmembrane helix</keyword>
<dbReference type="STRING" id="112901.SAMN04488500_10847"/>
<keyword evidence="5" id="KW-1003">Cell membrane</keyword>
<feature type="transmembrane region" description="Helical" evidence="10">
    <location>
        <begin position="376"/>
        <end position="398"/>
    </location>
</feature>
<keyword evidence="8 10" id="KW-0472">Membrane</keyword>
<keyword evidence="6 10" id="KW-0812">Transmembrane</keyword>
<comment type="subcellular location">
    <subcellularLocation>
        <location evidence="1">Cell membrane</location>
        <topology evidence="1">Multi-pass membrane protein</topology>
    </subcellularLocation>
</comment>
<dbReference type="InterPro" id="IPR003838">
    <property type="entry name" value="ABC3_permease_C"/>
</dbReference>
<dbReference type="GO" id="GO:0005886">
    <property type="term" value="C:plasma membrane"/>
    <property type="evidence" value="ECO:0007669"/>
    <property type="project" value="UniProtKB-SubCell"/>
</dbReference>
<evidence type="ECO:0000256" key="4">
    <source>
        <dbReference type="ARBA" id="ARBA00016962"/>
    </source>
</evidence>
<dbReference type="Proteomes" id="UP000192738">
    <property type="component" value="Unassembled WGS sequence"/>
</dbReference>
<evidence type="ECO:0000259" key="11">
    <source>
        <dbReference type="Pfam" id="PF02687"/>
    </source>
</evidence>
<name>A0A1W2BQ01_9FIRM</name>
<evidence type="ECO:0000256" key="9">
    <source>
        <dbReference type="ARBA" id="ARBA00024973"/>
    </source>
</evidence>
<evidence type="ECO:0000256" key="1">
    <source>
        <dbReference type="ARBA" id="ARBA00004651"/>
    </source>
</evidence>
<sequence length="406" mass="43019">MRFAVAWRNLLAKPVQNSLTVVVAAMSIAMMVTVTLLAGGIQAGLVRATEPFDLIAGAKGSPNQLVLNTVFLQDTPIGNIDYAVYGKIANNPLVAAAIPLAFGDNYKGYNIIGAGNGIFKHQAKTGQPEWLQMAEGRPFTEPFEAVIGARAAQALGLKFGDEFKSVHGSIAGGESHDRPYRVVGLLQSVNGPYDHAILVSIASIWEAHEKHEPGLAAAENTESHDDHDHEQAVTAILIKPKGYSEAMRLYQQFQREPAAQIVFPAQVIVQLFAILGQGEQALKTVAYIIVAMGLMIMVLSIYWSALSRARERAILRALGASTHDVFAIIFTEGAIISLTGVIVGSLLGHGVYALLAGAAASKTAIALTTGITSAEVYIAVGGAIVGMIAGLIPAVLTYRTDIVQNL</sequence>
<dbReference type="OrthoDB" id="9784014at2"/>
<evidence type="ECO:0000256" key="8">
    <source>
        <dbReference type="ARBA" id="ARBA00023136"/>
    </source>
</evidence>
<dbReference type="RefSeq" id="WP_084575756.1">
    <property type="nucleotide sequence ID" value="NZ_CP155572.1"/>
</dbReference>
<protein>
    <recommendedName>
        <fullName evidence="4">Putative hemin transport system permease protein HrtB</fullName>
    </recommendedName>
</protein>
<proteinExistence type="inferred from homology"/>
<comment type="subunit">
    <text evidence="3">The complex is composed of two ATP-binding proteins (HrtA), two transmembrane proteins (HrtB) and a solute-binding protein.</text>
</comment>
<dbReference type="PANTHER" id="PTHR43738">
    <property type="entry name" value="ABC TRANSPORTER, MEMBRANE PROTEIN"/>
    <property type="match status" value="1"/>
</dbReference>